<name>A0ACD5ZHF9_AVESA</name>
<keyword evidence="2" id="KW-1185">Reference proteome</keyword>
<organism evidence="1 2">
    <name type="scientific">Avena sativa</name>
    <name type="common">Oat</name>
    <dbReference type="NCBI Taxonomy" id="4498"/>
    <lineage>
        <taxon>Eukaryota</taxon>
        <taxon>Viridiplantae</taxon>
        <taxon>Streptophyta</taxon>
        <taxon>Embryophyta</taxon>
        <taxon>Tracheophyta</taxon>
        <taxon>Spermatophyta</taxon>
        <taxon>Magnoliopsida</taxon>
        <taxon>Liliopsida</taxon>
        <taxon>Poales</taxon>
        <taxon>Poaceae</taxon>
        <taxon>BOP clade</taxon>
        <taxon>Pooideae</taxon>
        <taxon>Poodae</taxon>
        <taxon>Poeae</taxon>
        <taxon>Poeae Chloroplast Group 1 (Aveneae type)</taxon>
        <taxon>Aveninae</taxon>
        <taxon>Avena</taxon>
    </lineage>
</organism>
<proteinExistence type="predicted"/>
<dbReference type="Proteomes" id="UP001732700">
    <property type="component" value="Chromosome 6D"/>
</dbReference>
<evidence type="ECO:0000313" key="1">
    <source>
        <dbReference type="EnsemblPlants" id="AVESA.00010b.r2.6DG1168100.1.CDS"/>
    </source>
</evidence>
<accession>A0ACD5ZHF9</accession>
<dbReference type="EnsemblPlants" id="AVESA.00010b.r2.6DG1168100.1">
    <property type="protein sequence ID" value="AVESA.00010b.r2.6DG1168100.1.CDS"/>
    <property type="gene ID" value="AVESA.00010b.r2.6DG1168100"/>
</dbReference>
<reference evidence="1" key="1">
    <citation type="submission" date="2021-05" db="EMBL/GenBank/DDBJ databases">
        <authorList>
            <person name="Scholz U."/>
            <person name="Mascher M."/>
            <person name="Fiebig A."/>
        </authorList>
    </citation>
    <scope>NUCLEOTIDE SEQUENCE [LARGE SCALE GENOMIC DNA]</scope>
</reference>
<sequence>MGCKGSKLEPMGCMGFRLDEQEAVALCRGRADLLAAAARHRDALADAHAALAGSLASTSSSLHLFLVAAASASSSAQPRIALPAAGKTVDPPTPPPARPSSPPHSSSHIDFASSSSSGSDSGSVCSSPPHRLVDAGRHDQLHHPHPHPHALQFPHYGYGYGYGYAPDPPFGYPSGSLQLYYARSRPPPASVAVEQRAPASERVYYVGSSEPPAGNPRYYSYGGEPAPAGRAAAATPPSPPRASSWDFFNVFDNYEVHDNYCYDAGLAGTTMASTPYTPSRCSREVREEEGIPELEEDDAVVKEVSSEYPMPGSGRRSSLGGVSSGIAQDSEEVNRVVDKGVVTVGSVAPGQPNVAASVPAHRKSSESADIAGEIKVQFVRAADAVWALAPILEVERRSYQYRPRSSVYHVSSRMVSSTALPNSGYRREELDVGGREKVAGGRSLSLTLQRLYIWEKKLYNEVKSEEKMRLLLAKNAKRLKFLDQKGVEAHKIDETQNLVRKLRTKIGVAVRVIAKTSKKIDRVRDEELCPQIKALVQGFVKMWQEKLECFQIQCEAISQAKNLDSVISGGISRDLAMELEVDLVKCIVNLSSWVNAQKSFVKALNGWLALCLNYRQEETIDGTRPYSPGRVGAPLVFVICNNWSQAMDRISEKEVVTAMQALVSSVRNLCEHNNAEQSEQIIVIREREKWNKILARKSVEINKEADTLNRKLALVPGRQNLLPTVQTYQAHFLEADSLQVSLRRVLQALESFASSSLQAFQETLRHAEEEILSRENAKVS</sequence>
<protein>
    <submittedName>
        <fullName evidence="1">Uncharacterized protein</fullName>
    </submittedName>
</protein>
<reference evidence="1" key="2">
    <citation type="submission" date="2025-09" db="UniProtKB">
        <authorList>
            <consortium name="EnsemblPlants"/>
        </authorList>
    </citation>
    <scope>IDENTIFICATION</scope>
</reference>
<evidence type="ECO:0000313" key="2">
    <source>
        <dbReference type="Proteomes" id="UP001732700"/>
    </source>
</evidence>